<name>A0A340WIE4_LIPVE</name>
<dbReference type="Proteomes" id="UP000265300">
    <property type="component" value="Unplaced"/>
</dbReference>
<reference evidence="3" key="1">
    <citation type="submission" date="2025-08" db="UniProtKB">
        <authorList>
            <consortium name="RefSeq"/>
        </authorList>
    </citation>
    <scope>IDENTIFICATION</scope>
</reference>
<dbReference type="GeneID" id="103068764"/>
<proteinExistence type="predicted"/>
<accession>A0A340WIE4</accession>
<dbReference type="RefSeq" id="XP_007448501.1">
    <property type="nucleotide sequence ID" value="XM_007448439.1"/>
</dbReference>
<organism evidence="2 3">
    <name type="scientific">Lipotes vexillifer</name>
    <name type="common">Yangtze river dolphin</name>
    <dbReference type="NCBI Taxonomy" id="118797"/>
    <lineage>
        <taxon>Eukaryota</taxon>
        <taxon>Metazoa</taxon>
        <taxon>Chordata</taxon>
        <taxon>Craniata</taxon>
        <taxon>Vertebrata</taxon>
        <taxon>Euteleostomi</taxon>
        <taxon>Mammalia</taxon>
        <taxon>Eutheria</taxon>
        <taxon>Laurasiatheria</taxon>
        <taxon>Artiodactyla</taxon>
        <taxon>Whippomorpha</taxon>
        <taxon>Cetacea</taxon>
        <taxon>Odontoceti</taxon>
        <taxon>Lipotidae</taxon>
        <taxon>Lipotes</taxon>
    </lineage>
</organism>
<evidence type="ECO:0000256" key="1">
    <source>
        <dbReference type="SAM" id="MobiDB-lite"/>
    </source>
</evidence>
<gene>
    <name evidence="3" type="primary">LOC103068764</name>
</gene>
<sequence length="133" mass="15001">MQAWKSKQHHIELAVSDDRYDFLSETQSIALEVPGTGNFQENQESNTRGQVKMDVSAQVKRANSPFLYLFVLLRPSSNWIMPTCIGQDTIADELMEDDLMDVNSSKPVPDDEEEDVEAVPENKLTSYSLAEGF</sequence>
<protein>
    <submittedName>
        <fullName evidence="3">Uncharacterized protein</fullName>
    </submittedName>
</protein>
<keyword evidence="2" id="KW-1185">Reference proteome</keyword>
<dbReference type="AlphaFoldDB" id="A0A340WIE4"/>
<dbReference type="InParanoid" id="A0A340WIE4"/>
<feature type="region of interest" description="Disordered" evidence="1">
    <location>
        <begin position="102"/>
        <end position="133"/>
    </location>
</feature>
<evidence type="ECO:0000313" key="3">
    <source>
        <dbReference type="RefSeq" id="XP_007448501.1"/>
    </source>
</evidence>
<feature type="compositionally biased region" description="Polar residues" evidence="1">
    <location>
        <begin position="123"/>
        <end position="133"/>
    </location>
</feature>
<evidence type="ECO:0000313" key="2">
    <source>
        <dbReference type="Proteomes" id="UP000265300"/>
    </source>
</evidence>
<dbReference type="KEGG" id="lve:103068764"/>